<feature type="domain" description="Integrase catalytic" evidence="1">
    <location>
        <begin position="35"/>
        <end position="68"/>
    </location>
</feature>
<evidence type="ECO:0000259" key="1">
    <source>
        <dbReference type="Pfam" id="PF13333"/>
    </source>
</evidence>
<dbReference type="EMBL" id="AHBZ02000015">
    <property type="protein sequence ID" value="ERG20608.1"/>
    <property type="molecule type" value="Genomic_DNA"/>
</dbReference>
<gene>
    <name evidence="2" type="ORF">PCIT_00823</name>
</gene>
<dbReference type="GO" id="GO:0015074">
    <property type="term" value="P:DNA integration"/>
    <property type="evidence" value="ECO:0007669"/>
    <property type="project" value="InterPro"/>
</dbReference>
<reference evidence="2" key="1">
    <citation type="journal article" date="2012" name="J. Bacteriol.">
        <title>Genome sequences of type strains of seven species of the marine bacterium Pseudoalteromonas.</title>
        <authorList>
            <person name="Xie B.B."/>
            <person name="Shu Y.L."/>
            <person name="Qin Q.L."/>
            <person name="Rong J.C."/>
            <person name="Zhang X.Y."/>
            <person name="Chen X.L."/>
            <person name="Shi M."/>
            <person name="He H.L."/>
            <person name="Zhou B.C."/>
            <person name="Zhang Y.Z."/>
        </authorList>
    </citation>
    <scope>NUCLEOTIDE SEQUENCE [LARGE SCALE GENOMIC DNA]</scope>
    <source>
        <strain evidence="2">NCIMB 1889</strain>
    </source>
</reference>
<organism evidence="2">
    <name type="scientific">Pseudoalteromonas citrea DSM 8771</name>
    <dbReference type="NCBI Taxonomy" id="1117314"/>
    <lineage>
        <taxon>Bacteria</taxon>
        <taxon>Pseudomonadati</taxon>
        <taxon>Pseudomonadota</taxon>
        <taxon>Gammaproteobacteria</taxon>
        <taxon>Alteromonadales</taxon>
        <taxon>Pseudoalteromonadaceae</taxon>
        <taxon>Pseudoalteromonas</taxon>
    </lineage>
</organism>
<reference evidence="2" key="2">
    <citation type="submission" date="2013-04" db="EMBL/GenBank/DDBJ databases">
        <title>Genome sequence of Pseudoalteromonas citrea.</title>
        <authorList>
            <person name="Xie B.-B."/>
            <person name="Rong J.-C."/>
            <person name="Qin Q.-L."/>
            <person name="Shu Y.-L."/>
            <person name="Zhang Y.-Z."/>
        </authorList>
    </citation>
    <scope>NUCLEOTIDE SEQUENCE</scope>
    <source>
        <strain evidence="2">NCIMB 1889</strain>
    </source>
</reference>
<dbReference type="Pfam" id="PF13333">
    <property type="entry name" value="rve_2"/>
    <property type="match status" value="1"/>
</dbReference>
<name>U1KX82_9GAMM</name>
<protein>
    <submittedName>
        <fullName evidence="2">Transposase IS3/IS911 family protein</fullName>
    </submittedName>
</protein>
<accession>U1KX82</accession>
<dbReference type="InterPro" id="IPR001584">
    <property type="entry name" value="Integrase_cat-core"/>
</dbReference>
<proteinExistence type="predicted"/>
<dbReference type="STRING" id="1117314.PCIT_00823"/>
<evidence type="ECO:0000313" key="2">
    <source>
        <dbReference type="EMBL" id="ERG20608.1"/>
    </source>
</evidence>
<sequence>MQLEPGFGIFGDNLKCIPIIIYDGQTEGDKHYGHMRNDVMAYIPYYNLERLHTANGDLSPVEYEQNSLKKVP</sequence>
<dbReference type="AlphaFoldDB" id="U1KX82"/>
<comment type="caution">
    <text evidence="2">The sequence shown here is derived from an EMBL/GenBank/DDBJ whole genome shotgun (WGS) entry which is preliminary data.</text>
</comment>